<dbReference type="EMBL" id="CP040089">
    <property type="protein sequence ID" value="QGA80801.1"/>
    <property type="molecule type" value="Genomic_DNA"/>
</dbReference>
<accession>A0A5Q0UHG6</accession>
<feature type="compositionally biased region" description="Acidic residues" evidence="1">
    <location>
        <begin position="234"/>
        <end position="262"/>
    </location>
</feature>
<dbReference type="AlphaFoldDB" id="A0A5Q0UHG6"/>
<dbReference type="InterPro" id="IPR035986">
    <property type="entry name" value="PKD_dom_sf"/>
</dbReference>
<dbReference type="InterPro" id="IPR022409">
    <property type="entry name" value="PKD/Chitinase_dom"/>
</dbReference>
<dbReference type="Proteomes" id="UP000377803">
    <property type="component" value="Chromosome"/>
</dbReference>
<feature type="region of interest" description="Disordered" evidence="1">
    <location>
        <begin position="225"/>
        <end position="282"/>
    </location>
</feature>
<dbReference type="InterPro" id="IPR013783">
    <property type="entry name" value="Ig-like_fold"/>
</dbReference>
<feature type="compositionally biased region" description="Acidic residues" evidence="1">
    <location>
        <begin position="351"/>
        <end position="362"/>
    </location>
</feature>
<name>A0A5Q0UHG6_9ARCH</name>
<evidence type="ECO:0000259" key="2">
    <source>
        <dbReference type="PROSITE" id="PS50093"/>
    </source>
</evidence>
<organism evidence="3 4">
    <name type="scientific">Candidatus Nanohalobium constans</name>
    <dbReference type="NCBI Taxonomy" id="2565781"/>
    <lineage>
        <taxon>Archaea</taxon>
        <taxon>Candidatus Nanohalarchaeota</taxon>
        <taxon>Candidatus Nanohalobia</taxon>
        <taxon>Candidatus Nanohalobiales</taxon>
        <taxon>Candidatus Nanohalobiaceae</taxon>
        <taxon>Candidatus Nanohalobium</taxon>
    </lineage>
</organism>
<reference evidence="4" key="1">
    <citation type="submission" date="2019-05" db="EMBL/GenBank/DDBJ databases">
        <title>Candidatus Nanohalobium constans, a novel model system to study the DPANN nano-sized archaea: genomic and physiological characterization of a nanoarchaeon co-cultured with its chitinotrophic host.</title>
        <authorList>
            <person name="La Cono V."/>
            <person name="Arcadi E."/>
            <person name="Crisafi F."/>
            <person name="Denaro R."/>
            <person name="La Spada G."/>
            <person name="Messina E."/>
            <person name="Smedile F."/>
            <person name="Toshchakov S.V."/>
            <person name="Shevchenko M.A."/>
            <person name="Golyshin P.N."/>
            <person name="Golyshina O.V."/>
            <person name="Ferrer M."/>
            <person name="Rohde M."/>
            <person name="Mushegian A."/>
            <person name="Sorokin D.Y."/>
            <person name="Giuliano L."/>
            <person name="Yakimov M.M."/>
        </authorList>
    </citation>
    <scope>NUCLEOTIDE SEQUENCE [LARGE SCALE GENOMIC DNA]</scope>
    <source>
        <strain evidence="4">LC1Nh</strain>
    </source>
</reference>
<keyword evidence="4" id="KW-1185">Reference proteome</keyword>
<feature type="region of interest" description="Disordered" evidence="1">
    <location>
        <begin position="350"/>
        <end position="402"/>
    </location>
</feature>
<evidence type="ECO:0000256" key="1">
    <source>
        <dbReference type="SAM" id="MobiDB-lite"/>
    </source>
</evidence>
<feature type="compositionally biased region" description="Basic and acidic residues" evidence="1">
    <location>
        <begin position="269"/>
        <end position="280"/>
    </location>
</feature>
<dbReference type="KEGG" id="ncon:LC1Nh_0919"/>
<dbReference type="Pfam" id="PF13620">
    <property type="entry name" value="CarboxypepD_reg"/>
    <property type="match status" value="1"/>
</dbReference>
<feature type="domain" description="PKD" evidence="2">
    <location>
        <begin position="377"/>
        <end position="457"/>
    </location>
</feature>
<dbReference type="Gene3D" id="2.60.40.10">
    <property type="entry name" value="Immunoglobulins"/>
    <property type="match status" value="1"/>
</dbReference>
<sequence length="1141" mass="126904">MVSVFMVVAVGSVSADLAAVSEVYFENSDSIPDSIGLDEGVTLEGAAEGSSLTYIEIAVRDGPTGIWEPIESESCDNSNTCNVGVDDYSPDHSGSKQLHVYAEAEGVDTLTDVSSMKEVEFTKASPKVDIDLKSPEGSIDDESPEYSWEVEYERPNVDKVTLAVDDDSSPFDGSLHKETFQDYNSEADVNRVIEYQPSNDWNLEDRGDYTWGIKVEEDGETYEEKMSFNVNLDSNDDDSDSGDGDNGDNDDDDSDSSDDENDVPNVDLRSPDGDISDRSPRYKWIVYDDDDHDMEDVRLVVDDDGYPFSNPIHSRSFDEYDSEGDANEFIRFQPPSSWDLERGEDYTWGVEVDDGEDTDSETESFYVESRDDYDSDPDADFTYSPSSPEVDEEVSFDAGRSSDDEGIVDYDWEFGDGSSNSGREVTHSFDSRGSYPVTLTVEDDSGQTDSRTRYVDVDRPERVCGVSERDISLSLEDYTITEGESTDAEVRVFNSADQPQDIEVRFKVDNNVVDERTVTVSSHDSRTVTERVSPDKDSFIRAQVSTEGDPCGSLSFPQLNKQLVVLQDTEEDANLDVEVEDEYGDAIRGAEIRVSGPEDRTRYTDRGGNAGFGLEPGDYEVTVSHSDYRTESEDIRLYEDDQEQLEFTLEKRRSRDTGTLEVTVLDEDGDWVKSRVEVDGPEDQTRLTDSRGFTRFRLEEGSYDIQVEELGGRSRSRTGTVYIDEDEVERRTFRLTDREDGLEITSVDYPDSVCRGDTLSVDYTVRNNEDYDESAQTTASGFDSNIITNTYVVEEGDTVSGTLRFTNVQGSGTERFDIRVQNGTTDRASRTVTVEDCAPTEPPRTDPTSLSMKLSYPLDPNKASVGDTVKVSGFVDGVTSRSQVTIDVNGDRKAKVSTQPDGYYQTFIRMDSIGMKTVTATSGDASSSREIEVLPTANVGYVDAPRKVFEGESYEICSEVNSQIKAKVILVRDGEVVQSTNDKGKVCFDIQASDPGTHTYEVTAITRGESSTSKTTVNVLETDVEVSSFPSQVASVESGDGMVKAELYNTQKEQTRYNLELQDIPSTWLSQSNQQVVLDSGERKTVYFYLTPREEGTYTPELVVDADNQDVYRKEITLEIGGQNQPRSSSFVEKVTGFLGF</sequence>
<dbReference type="PROSITE" id="PS50093">
    <property type="entry name" value="PKD"/>
    <property type="match status" value="1"/>
</dbReference>
<evidence type="ECO:0000313" key="4">
    <source>
        <dbReference type="Proteomes" id="UP000377803"/>
    </source>
</evidence>
<dbReference type="Gene3D" id="2.60.40.1120">
    <property type="entry name" value="Carboxypeptidase-like, regulatory domain"/>
    <property type="match status" value="1"/>
</dbReference>
<dbReference type="SUPFAM" id="SSF49299">
    <property type="entry name" value="PKD domain"/>
    <property type="match status" value="1"/>
</dbReference>
<evidence type="ECO:0000313" key="3">
    <source>
        <dbReference type="EMBL" id="QGA80801.1"/>
    </source>
</evidence>
<dbReference type="Pfam" id="PF18911">
    <property type="entry name" value="PKD_4"/>
    <property type="match status" value="1"/>
</dbReference>
<dbReference type="SMART" id="SM00089">
    <property type="entry name" value="PKD"/>
    <property type="match status" value="1"/>
</dbReference>
<dbReference type="CDD" id="cd00146">
    <property type="entry name" value="PKD"/>
    <property type="match status" value="1"/>
</dbReference>
<protein>
    <submittedName>
        <fullName evidence="3">PKD domain-containing protein</fullName>
    </submittedName>
</protein>
<dbReference type="SUPFAM" id="SSF49464">
    <property type="entry name" value="Carboxypeptidase regulatory domain-like"/>
    <property type="match status" value="1"/>
</dbReference>
<gene>
    <name evidence="3" type="ORF">LC1Nh_0919</name>
</gene>
<dbReference type="InterPro" id="IPR000601">
    <property type="entry name" value="PKD_dom"/>
</dbReference>
<dbReference type="InterPro" id="IPR008969">
    <property type="entry name" value="CarboxyPept-like_regulatory"/>
</dbReference>
<proteinExistence type="predicted"/>